<dbReference type="InterPro" id="IPR029752">
    <property type="entry name" value="D-isomer_DH_CS1"/>
</dbReference>
<name>A0A133V798_9EURY</name>
<dbReference type="FunFam" id="3.40.50.720:FF:000021">
    <property type="entry name" value="D-3-phosphoglycerate dehydrogenase"/>
    <property type="match status" value="1"/>
</dbReference>
<dbReference type="InterPro" id="IPR050857">
    <property type="entry name" value="D-2-hydroxyacid_DH"/>
</dbReference>
<dbReference type="InterPro" id="IPR006139">
    <property type="entry name" value="D-isomer_2_OHA_DH_cat_dom"/>
</dbReference>
<evidence type="ECO:0000313" key="9">
    <source>
        <dbReference type="Proteomes" id="UP000070035"/>
    </source>
</evidence>
<reference evidence="8 9" key="1">
    <citation type="journal article" date="2016" name="Sci. Rep.">
        <title>Metabolic traits of an uncultured archaeal lineage -MSBL1- from brine pools of the Red Sea.</title>
        <authorList>
            <person name="Mwirichia R."/>
            <person name="Alam I."/>
            <person name="Rashid M."/>
            <person name="Vinu M."/>
            <person name="Ba-Alawi W."/>
            <person name="Anthony Kamau A."/>
            <person name="Kamanda Ngugi D."/>
            <person name="Goker M."/>
            <person name="Klenk H.P."/>
            <person name="Bajic V."/>
            <person name="Stingl U."/>
        </authorList>
    </citation>
    <scope>NUCLEOTIDE SEQUENCE [LARGE SCALE GENOMIC DNA]</scope>
    <source>
        <strain evidence="8">SCGC-AAA261F17</strain>
    </source>
</reference>
<dbReference type="AlphaFoldDB" id="A0A133V798"/>
<keyword evidence="2" id="KW-0028">Amino-acid biosynthesis</keyword>
<dbReference type="CDD" id="cd12173">
    <property type="entry name" value="PGDH_4"/>
    <property type="match status" value="1"/>
</dbReference>
<evidence type="ECO:0000256" key="2">
    <source>
        <dbReference type="ARBA" id="ARBA00022605"/>
    </source>
</evidence>
<gene>
    <name evidence="8" type="ORF">AKJ44_00835</name>
</gene>
<dbReference type="PROSITE" id="PS00065">
    <property type="entry name" value="D_2_HYDROXYACID_DH_1"/>
    <property type="match status" value="1"/>
</dbReference>
<dbReference type="Pfam" id="PF02826">
    <property type="entry name" value="2-Hacid_dh_C"/>
    <property type="match status" value="1"/>
</dbReference>
<evidence type="ECO:0000256" key="5">
    <source>
        <dbReference type="RuleBase" id="RU003719"/>
    </source>
</evidence>
<evidence type="ECO:0000259" key="7">
    <source>
        <dbReference type="Pfam" id="PF02826"/>
    </source>
</evidence>
<dbReference type="SUPFAM" id="SSF51735">
    <property type="entry name" value="NAD(P)-binding Rossmann-fold domains"/>
    <property type="match status" value="1"/>
</dbReference>
<evidence type="ECO:0000259" key="6">
    <source>
        <dbReference type="Pfam" id="PF00389"/>
    </source>
</evidence>
<dbReference type="PANTHER" id="PTHR42789:SF1">
    <property type="entry name" value="D-ISOMER SPECIFIC 2-HYDROXYACID DEHYDROGENASE FAMILY PROTEIN (AFU_ORTHOLOGUE AFUA_6G10090)"/>
    <property type="match status" value="1"/>
</dbReference>
<feature type="domain" description="D-isomer specific 2-hydroxyacid dehydrogenase catalytic" evidence="6">
    <location>
        <begin position="3"/>
        <end position="297"/>
    </location>
</feature>
<evidence type="ECO:0000256" key="3">
    <source>
        <dbReference type="ARBA" id="ARBA00023002"/>
    </source>
</evidence>
<evidence type="ECO:0000256" key="4">
    <source>
        <dbReference type="ARBA" id="ARBA00023027"/>
    </source>
</evidence>
<dbReference type="GO" id="GO:0016616">
    <property type="term" value="F:oxidoreductase activity, acting on the CH-OH group of donors, NAD or NADP as acceptor"/>
    <property type="evidence" value="ECO:0007669"/>
    <property type="project" value="InterPro"/>
</dbReference>
<keyword evidence="3 5" id="KW-0560">Oxidoreductase</keyword>
<accession>A0A133V798</accession>
<dbReference type="InterPro" id="IPR029753">
    <property type="entry name" value="D-isomer_DH_CS"/>
</dbReference>
<dbReference type="EMBL" id="LHXY01000006">
    <property type="protein sequence ID" value="KXB02321.1"/>
    <property type="molecule type" value="Genomic_DNA"/>
</dbReference>
<dbReference type="PANTHER" id="PTHR42789">
    <property type="entry name" value="D-ISOMER SPECIFIC 2-HYDROXYACID DEHYDROGENASE FAMILY PROTEIN (AFU_ORTHOLOGUE AFUA_6G10090)"/>
    <property type="match status" value="1"/>
</dbReference>
<evidence type="ECO:0000256" key="1">
    <source>
        <dbReference type="ARBA" id="ARBA00005854"/>
    </source>
</evidence>
<dbReference type="SUPFAM" id="SSF52283">
    <property type="entry name" value="Formate/glycerate dehydrogenase catalytic domain-like"/>
    <property type="match status" value="1"/>
</dbReference>
<comment type="caution">
    <text evidence="8">The sequence shown here is derived from an EMBL/GenBank/DDBJ whole genome shotgun (WGS) entry which is preliminary data.</text>
</comment>
<keyword evidence="4" id="KW-0520">NAD</keyword>
<sequence>MKVLVTDPIHEDGIKKLEEFADVEVATGLDQESLLEKVPDFGAMIVRSATKVGKDLLDAGGNLKLIVRAGVGLDNIDLDAAKERNIKVVNTPEAPTTAVAELTISLMLAWARKIPKADKAMKEGKWIKSQLVGTELKDKTLGIIGTGRIGREVARRAKALGMNLLGYDVEKSDEFKEMGGEYVGLEELLQNSDYVTLHVPLIPPTRHMISEEELNLMKSTAVLVNAARGPIVDEEALIKALKNEKIAGACIDVCEHDPPEESPLTQLDNVILTPHLGASTREAQRTAGVLAAEKIRENLK</sequence>
<dbReference type="PROSITE" id="PS00671">
    <property type="entry name" value="D_2_HYDROXYACID_DH_3"/>
    <property type="match status" value="1"/>
</dbReference>
<dbReference type="Gene3D" id="3.40.50.720">
    <property type="entry name" value="NAD(P)-binding Rossmann-like Domain"/>
    <property type="match status" value="2"/>
</dbReference>
<organism evidence="8 9">
    <name type="scientific">candidate division MSBL1 archaeon SCGC-AAA261F17</name>
    <dbReference type="NCBI Taxonomy" id="1698274"/>
    <lineage>
        <taxon>Archaea</taxon>
        <taxon>Methanobacteriati</taxon>
        <taxon>Methanobacteriota</taxon>
        <taxon>candidate division MSBL1</taxon>
    </lineage>
</organism>
<evidence type="ECO:0000313" key="8">
    <source>
        <dbReference type="EMBL" id="KXB02321.1"/>
    </source>
</evidence>
<proteinExistence type="inferred from homology"/>
<dbReference type="Pfam" id="PF00389">
    <property type="entry name" value="2-Hacid_dh"/>
    <property type="match status" value="1"/>
</dbReference>
<comment type="similarity">
    <text evidence="1 5">Belongs to the D-isomer specific 2-hydroxyacid dehydrogenase family.</text>
</comment>
<dbReference type="PATRIC" id="fig|1698274.3.peg.557"/>
<dbReference type="InterPro" id="IPR036291">
    <property type="entry name" value="NAD(P)-bd_dom_sf"/>
</dbReference>
<dbReference type="Proteomes" id="UP000070035">
    <property type="component" value="Unassembled WGS sequence"/>
</dbReference>
<dbReference type="GO" id="GO:0008652">
    <property type="term" value="P:amino acid biosynthetic process"/>
    <property type="evidence" value="ECO:0007669"/>
    <property type="project" value="UniProtKB-KW"/>
</dbReference>
<keyword evidence="9" id="KW-1185">Reference proteome</keyword>
<dbReference type="InterPro" id="IPR006140">
    <property type="entry name" value="D-isomer_DH_NAD-bd"/>
</dbReference>
<dbReference type="GO" id="GO:0051287">
    <property type="term" value="F:NAD binding"/>
    <property type="evidence" value="ECO:0007669"/>
    <property type="project" value="InterPro"/>
</dbReference>
<protein>
    <submittedName>
        <fullName evidence="8">3-phosphoglycerate dehydrogenase</fullName>
    </submittedName>
</protein>
<feature type="domain" description="D-isomer specific 2-hydroxyacid dehydrogenase NAD-binding" evidence="7">
    <location>
        <begin position="104"/>
        <end position="277"/>
    </location>
</feature>